<dbReference type="PROSITE" id="PS51186">
    <property type="entry name" value="GNAT"/>
    <property type="match status" value="1"/>
</dbReference>
<reference evidence="4 5" key="1">
    <citation type="submission" date="2019-04" db="EMBL/GenBank/DDBJ databases">
        <authorList>
            <person name="Jiang L."/>
        </authorList>
    </citation>
    <scope>NUCLEOTIDE SEQUENCE [LARGE SCALE GENOMIC DNA]</scope>
    <source>
        <strain evidence="4 5">YIM 131861</strain>
    </source>
</reference>
<comment type="caution">
    <text evidence="4">The sequence shown here is derived from an EMBL/GenBank/DDBJ whole genome shotgun (WGS) entry which is preliminary data.</text>
</comment>
<keyword evidence="2" id="KW-0012">Acyltransferase</keyword>
<dbReference type="SUPFAM" id="SSF55729">
    <property type="entry name" value="Acyl-CoA N-acyltransferases (Nat)"/>
    <property type="match status" value="1"/>
</dbReference>
<name>A0A4S4FXE1_9MICO</name>
<dbReference type="EMBL" id="SSSN01000003">
    <property type="protein sequence ID" value="THG35493.1"/>
    <property type="molecule type" value="Genomic_DNA"/>
</dbReference>
<evidence type="ECO:0000313" key="4">
    <source>
        <dbReference type="EMBL" id="THG35493.1"/>
    </source>
</evidence>
<dbReference type="AlphaFoldDB" id="A0A4S4FXE1"/>
<dbReference type="InterPro" id="IPR050832">
    <property type="entry name" value="Bact_Acetyltransf"/>
</dbReference>
<feature type="domain" description="N-acetyltransferase" evidence="3">
    <location>
        <begin position="2"/>
        <end position="158"/>
    </location>
</feature>
<accession>A0A4S4FXE1</accession>
<keyword evidence="5" id="KW-1185">Reference proteome</keyword>
<protein>
    <submittedName>
        <fullName evidence="4">GNAT family N-acetyltransferase</fullName>
    </submittedName>
</protein>
<sequence length="159" mass="17223">MVTFRELRVDDDVAHALLAEYFAEREATFPSAGGYRTTFPAADQFEPPRGVFLVVDDEDRGVVGCGGIRRLGDGPNGTTLFEVKHLYLRPSARGLGAGRILLAELERRAAAFGAMDVVLDTNASLAAAGGLYRSSGYRDIEPYNDNPNATNWYGKPLAP</sequence>
<dbReference type="InterPro" id="IPR000182">
    <property type="entry name" value="GNAT_dom"/>
</dbReference>
<evidence type="ECO:0000256" key="1">
    <source>
        <dbReference type="ARBA" id="ARBA00022679"/>
    </source>
</evidence>
<organism evidence="4 5">
    <name type="scientific">Orlajensenia flava</name>
    <dbReference type="NCBI Taxonomy" id="2565934"/>
    <lineage>
        <taxon>Bacteria</taxon>
        <taxon>Bacillati</taxon>
        <taxon>Actinomycetota</taxon>
        <taxon>Actinomycetes</taxon>
        <taxon>Micrococcales</taxon>
        <taxon>Microbacteriaceae</taxon>
        <taxon>Orlajensenia</taxon>
    </lineage>
</organism>
<dbReference type="GO" id="GO:0016747">
    <property type="term" value="F:acyltransferase activity, transferring groups other than amino-acyl groups"/>
    <property type="evidence" value="ECO:0007669"/>
    <property type="project" value="InterPro"/>
</dbReference>
<keyword evidence="1 4" id="KW-0808">Transferase</keyword>
<dbReference type="Proteomes" id="UP000307380">
    <property type="component" value="Unassembled WGS sequence"/>
</dbReference>
<evidence type="ECO:0000259" key="3">
    <source>
        <dbReference type="PROSITE" id="PS51186"/>
    </source>
</evidence>
<dbReference type="OrthoDB" id="3174517at2"/>
<dbReference type="PANTHER" id="PTHR43877">
    <property type="entry name" value="AMINOALKYLPHOSPHONATE N-ACETYLTRANSFERASE-RELATED-RELATED"/>
    <property type="match status" value="1"/>
</dbReference>
<dbReference type="Gene3D" id="3.40.630.30">
    <property type="match status" value="1"/>
</dbReference>
<evidence type="ECO:0000313" key="5">
    <source>
        <dbReference type="Proteomes" id="UP000307380"/>
    </source>
</evidence>
<dbReference type="PANTHER" id="PTHR43877:SF2">
    <property type="entry name" value="AMINOALKYLPHOSPHONATE N-ACETYLTRANSFERASE-RELATED"/>
    <property type="match status" value="1"/>
</dbReference>
<dbReference type="InterPro" id="IPR016181">
    <property type="entry name" value="Acyl_CoA_acyltransferase"/>
</dbReference>
<dbReference type="CDD" id="cd04301">
    <property type="entry name" value="NAT_SF"/>
    <property type="match status" value="1"/>
</dbReference>
<dbReference type="Pfam" id="PF00583">
    <property type="entry name" value="Acetyltransf_1"/>
    <property type="match status" value="1"/>
</dbReference>
<dbReference type="RefSeq" id="WP_136422967.1">
    <property type="nucleotide sequence ID" value="NZ_SSSN01000003.1"/>
</dbReference>
<gene>
    <name evidence="4" type="ORF">E6C70_05470</name>
</gene>
<evidence type="ECO:0000256" key="2">
    <source>
        <dbReference type="ARBA" id="ARBA00023315"/>
    </source>
</evidence>
<proteinExistence type="predicted"/>